<evidence type="ECO:0000313" key="4">
    <source>
        <dbReference type="Proteomes" id="UP000294545"/>
    </source>
</evidence>
<evidence type="ECO:0000259" key="2">
    <source>
        <dbReference type="PROSITE" id="PS51707"/>
    </source>
</evidence>
<feature type="active site" description="Proton acceptor" evidence="1">
    <location>
        <position position="28"/>
    </location>
</feature>
<dbReference type="PIRSF" id="PIRSF016487">
    <property type="entry name" value="CYTH_UCP016487"/>
    <property type="match status" value="1"/>
</dbReference>
<accession>A0A4R1MJL1</accession>
<dbReference type="InterPro" id="IPR033469">
    <property type="entry name" value="CYTH-like_dom_sf"/>
</dbReference>
<name>A0A4R1MJL1_9FIRM</name>
<feature type="domain" description="CYTH" evidence="2">
    <location>
        <begin position="1"/>
        <end position="146"/>
    </location>
</feature>
<dbReference type="SUPFAM" id="SSF55154">
    <property type="entry name" value="CYTH-like phosphatases"/>
    <property type="match status" value="1"/>
</dbReference>
<evidence type="ECO:0000256" key="1">
    <source>
        <dbReference type="PIRSR" id="PIRSR016487-1"/>
    </source>
</evidence>
<dbReference type="Pfam" id="PF01928">
    <property type="entry name" value="CYTH"/>
    <property type="match status" value="1"/>
</dbReference>
<organism evidence="3 4">
    <name type="scientific">Natranaerovirga hydrolytica</name>
    <dbReference type="NCBI Taxonomy" id="680378"/>
    <lineage>
        <taxon>Bacteria</taxon>
        <taxon>Bacillati</taxon>
        <taxon>Bacillota</taxon>
        <taxon>Clostridia</taxon>
        <taxon>Lachnospirales</taxon>
        <taxon>Natranaerovirgaceae</taxon>
        <taxon>Natranaerovirga</taxon>
    </lineage>
</organism>
<comment type="caution">
    <text evidence="3">The sequence shown here is derived from an EMBL/GenBank/DDBJ whole genome shotgun (WGS) entry which is preliminary data.</text>
</comment>
<gene>
    <name evidence="3" type="ORF">EDC19_2268</name>
</gene>
<dbReference type="PANTHER" id="PTHR40114:SF1">
    <property type="entry name" value="SLR0698 PROTEIN"/>
    <property type="match status" value="1"/>
</dbReference>
<evidence type="ECO:0000313" key="3">
    <source>
        <dbReference type="EMBL" id="TCK90499.1"/>
    </source>
</evidence>
<dbReference type="InterPro" id="IPR023577">
    <property type="entry name" value="CYTH_domain"/>
</dbReference>
<dbReference type="EMBL" id="SMGQ01000015">
    <property type="protein sequence ID" value="TCK90499.1"/>
    <property type="molecule type" value="Genomic_DNA"/>
</dbReference>
<dbReference type="Gene3D" id="2.40.320.10">
    <property type="entry name" value="Hypothetical Protein Pfu-838710-001"/>
    <property type="match status" value="1"/>
</dbReference>
<dbReference type="SMART" id="SM01118">
    <property type="entry name" value="CYTH"/>
    <property type="match status" value="1"/>
</dbReference>
<sequence length="155" mass="18074">MEIERKYLVDIKGLNFNPYDFKSLEQGYICTDPVIRIRRENDNYILTYKSKGLLARNEINESITEETFLNLKDKIDYHMITKKRYLVPLDNGLMGELDIFEGALKGLILMEVEFDSVEASKAFVPPSWFIQEVTFDSKYQNNQLAKLNAFNTLSL</sequence>
<dbReference type="CDD" id="cd07761">
    <property type="entry name" value="CYTH-like_CthTTM-like"/>
    <property type="match status" value="1"/>
</dbReference>
<dbReference type="AlphaFoldDB" id="A0A4R1MJL1"/>
<dbReference type="InterPro" id="IPR012042">
    <property type="entry name" value="NeuTTM/CthTTM-like"/>
</dbReference>
<keyword evidence="4" id="KW-1185">Reference proteome</keyword>
<proteinExistence type="predicted"/>
<dbReference type="OrthoDB" id="9805588at2"/>
<dbReference type="RefSeq" id="WP_132282950.1">
    <property type="nucleotide sequence ID" value="NZ_SMGQ01000015.1"/>
</dbReference>
<protein>
    <submittedName>
        <fullName evidence="3">CYTH domain-containing protein</fullName>
    </submittedName>
</protein>
<dbReference type="PANTHER" id="PTHR40114">
    <property type="entry name" value="SLR0698 PROTEIN"/>
    <property type="match status" value="1"/>
</dbReference>
<reference evidence="3 4" key="1">
    <citation type="submission" date="2019-03" db="EMBL/GenBank/DDBJ databases">
        <title>Genomic Encyclopedia of Type Strains, Phase IV (KMG-IV): sequencing the most valuable type-strain genomes for metagenomic binning, comparative biology and taxonomic classification.</title>
        <authorList>
            <person name="Goeker M."/>
        </authorList>
    </citation>
    <scope>NUCLEOTIDE SEQUENCE [LARGE SCALE GENOMIC DNA]</scope>
    <source>
        <strain evidence="3 4">DSM 24176</strain>
    </source>
</reference>
<dbReference type="Proteomes" id="UP000294545">
    <property type="component" value="Unassembled WGS sequence"/>
</dbReference>
<dbReference type="PROSITE" id="PS51707">
    <property type="entry name" value="CYTH"/>
    <property type="match status" value="1"/>
</dbReference>